<comment type="caution">
    <text evidence="1">The sequence shown here is derived from an EMBL/GenBank/DDBJ whole genome shotgun (WGS) entry which is preliminary data.</text>
</comment>
<gene>
    <name evidence="1" type="ORF">LCGC14_1966350</name>
</gene>
<dbReference type="AlphaFoldDB" id="A0A0F9FD29"/>
<feature type="non-terminal residue" evidence="1">
    <location>
        <position position="82"/>
    </location>
</feature>
<reference evidence="1" key="1">
    <citation type="journal article" date="2015" name="Nature">
        <title>Complex archaea that bridge the gap between prokaryotes and eukaryotes.</title>
        <authorList>
            <person name="Spang A."/>
            <person name="Saw J.H."/>
            <person name="Jorgensen S.L."/>
            <person name="Zaremba-Niedzwiedzka K."/>
            <person name="Martijn J."/>
            <person name="Lind A.E."/>
            <person name="van Eijk R."/>
            <person name="Schleper C."/>
            <person name="Guy L."/>
            <person name="Ettema T.J."/>
        </authorList>
    </citation>
    <scope>NUCLEOTIDE SEQUENCE</scope>
</reference>
<sequence length="82" mass="9337">MFIKIPILGLMCLLLGTAHADPRDYMAELRAYDHPLILKPYIIRDGAIVTADKKHWIPLPWKDFVAIGKDSLLFKVDGVIYT</sequence>
<evidence type="ECO:0000313" key="1">
    <source>
        <dbReference type="EMBL" id="KKL84274.1"/>
    </source>
</evidence>
<organism evidence="1">
    <name type="scientific">marine sediment metagenome</name>
    <dbReference type="NCBI Taxonomy" id="412755"/>
    <lineage>
        <taxon>unclassified sequences</taxon>
        <taxon>metagenomes</taxon>
        <taxon>ecological metagenomes</taxon>
    </lineage>
</organism>
<proteinExistence type="predicted"/>
<accession>A0A0F9FD29</accession>
<dbReference type="EMBL" id="LAZR01021746">
    <property type="protein sequence ID" value="KKL84274.1"/>
    <property type="molecule type" value="Genomic_DNA"/>
</dbReference>
<protein>
    <submittedName>
        <fullName evidence="1">Uncharacterized protein</fullName>
    </submittedName>
</protein>
<name>A0A0F9FD29_9ZZZZ</name>